<comment type="similarity">
    <text evidence="2 11">Belongs to the shikimate kinase family.</text>
</comment>
<comment type="subunit">
    <text evidence="11">Monomer.</text>
</comment>
<evidence type="ECO:0000256" key="10">
    <source>
        <dbReference type="ARBA" id="ARBA00048567"/>
    </source>
</evidence>
<comment type="caution">
    <text evidence="11">Lacks conserved residue(s) required for the propagation of feature annotation.</text>
</comment>
<proteinExistence type="inferred from homology"/>
<dbReference type="HAMAP" id="MF_00109">
    <property type="entry name" value="Shikimate_kinase"/>
    <property type="match status" value="1"/>
</dbReference>
<dbReference type="PANTHER" id="PTHR21087">
    <property type="entry name" value="SHIKIMATE KINASE"/>
    <property type="match status" value="1"/>
</dbReference>
<evidence type="ECO:0000313" key="12">
    <source>
        <dbReference type="EMBL" id="OAA91977.1"/>
    </source>
</evidence>
<comment type="caution">
    <text evidence="12">The sequence shown here is derived from an EMBL/GenBank/DDBJ whole genome shotgun (WGS) entry which is preliminary data.</text>
</comment>
<dbReference type="GO" id="GO:0008652">
    <property type="term" value="P:amino acid biosynthetic process"/>
    <property type="evidence" value="ECO:0007669"/>
    <property type="project" value="UniProtKB-KW"/>
</dbReference>
<dbReference type="OrthoDB" id="9800332at2"/>
<dbReference type="GO" id="GO:0005524">
    <property type="term" value="F:ATP binding"/>
    <property type="evidence" value="ECO:0007669"/>
    <property type="project" value="UniProtKB-UniRule"/>
</dbReference>
<dbReference type="GO" id="GO:0009073">
    <property type="term" value="P:aromatic amino acid family biosynthetic process"/>
    <property type="evidence" value="ECO:0007669"/>
    <property type="project" value="UniProtKB-KW"/>
</dbReference>
<feature type="binding site" evidence="11">
    <location>
        <position position="60"/>
    </location>
    <ligand>
        <name>substrate</name>
    </ligand>
</feature>
<dbReference type="InterPro" id="IPR023000">
    <property type="entry name" value="Shikimate_kinase_CS"/>
</dbReference>
<dbReference type="CDD" id="cd00464">
    <property type="entry name" value="SK"/>
    <property type="match status" value="1"/>
</dbReference>
<keyword evidence="11" id="KW-0479">Metal-binding</keyword>
<keyword evidence="8 11" id="KW-0067">ATP-binding</keyword>
<keyword evidence="5 11" id="KW-0808">Transferase</keyword>
<dbReference type="EMBL" id="LITT01000003">
    <property type="protein sequence ID" value="OAA91977.1"/>
    <property type="molecule type" value="Genomic_DNA"/>
</dbReference>
<dbReference type="Proteomes" id="UP000077407">
    <property type="component" value="Unassembled WGS sequence"/>
</dbReference>
<comment type="catalytic activity">
    <reaction evidence="10 11">
        <text>shikimate + ATP = 3-phosphoshikimate + ADP + H(+)</text>
        <dbReference type="Rhea" id="RHEA:13121"/>
        <dbReference type="ChEBI" id="CHEBI:15378"/>
        <dbReference type="ChEBI" id="CHEBI:30616"/>
        <dbReference type="ChEBI" id="CHEBI:36208"/>
        <dbReference type="ChEBI" id="CHEBI:145989"/>
        <dbReference type="ChEBI" id="CHEBI:456216"/>
        <dbReference type="EC" id="2.7.1.71"/>
    </reaction>
</comment>
<keyword evidence="6 11" id="KW-0547">Nucleotide-binding</keyword>
<comment type="function">
    <text evidence="11">Catalyzes the specific phosphorylation of the 3-hydroxyl group of shikimic acid using ATP as a cosubstrate.</text>
</comment>
<evidence type="ECO:0000256" key="4">
    <source>
        <dbReference type="ARBA" id="ARBA00022605"/>
    </source>
</evidence>
<gene>
    <name evidence="12" type="primary">aroK_1</name>
    <name evidence="11" type="synonym">aroK</name>
    <name evidence="12" type="ORF">WY13_00379</name>
</gene>
<keyword evidence="11" id="KW-0963">Cytoplasm</keyword>
<dbReference type="InterPro" id="IPR027417">
    <property type="entry name" value="P-loop_NTPase"/>
</dbReference>
<feature type="binding site" evidence="11">
    <location>
        <begin position="15"/>
        <end position="20"/>
    </location>
    <ligand>
        <name>ATP</name>
        <dbReference type="ChEBI" id="CHEBI:30616"/>
    </ligand>
</feature>
<dbReference type="PRINTS" id="PR01100">
    <property type="entry name" value="SHIKIMTKNASE"/>
</dbReference>
<sequence>METETKNIVLIGMPGSGKTTLGNLLASRLNRKCIDLDDYIELENGCSIPDIFKNGEECFRKLESKAVEKVSAEKNIIIATGGGVIKKKCNIENLKKNGIVVFIDRPLENIISDVDISGRPLLKKGINEIEKIYNERYDIYKSYCDFSVYNILNLEAIVEDIVKSFIEYI</sequence>
<dbReference type="InterPro" id="IPR031322">
    <property type="entry name" value="Shikimate/glucono_kinase"/>
</dbReference>
<dbReference type="Gene3D" id="3.40.50.300">
    <property type="entry name" value="P-loop containing nucleotide triphosphate hydrolases"/>
    <property type="match status" value="1"/>
</dbReference>
<evidence type="ECO:0000256" key="8">
    <source>
        <dbReference type="ARBA" id="ARBA00022840"/>
    </source>
</evidence>
<protein>
    <recommendedName>
        <fullName evidence="3 11">Shikimate kinase</fullName>
        <shortName evidence="11">SK</shortName>
        <ecNumber evidence="3 11">2.7.1.71</ecNumber>
    </recommendedName>
</protein>
<organism evidence="12 13">
    <name type="scientific">Clostridium ljungdahlii</name>
    <dbReference type="NCBI Taxonomy" id="1538"/>
    <lineage>
        <taxon>Bacteria</taxon>
        <taxon>Bacillati</taxon>
        <taxon>Bacillota</taxon>
        <taxon>Clostridia</taxon>
        <taxon>Eubacteriales</taxon>
        <taxon>Clostridiaceae</taxon>
        <taxon>Clostridium</taxon>
    </lineage>
</organism>
<comment type="subcellular location">
    <subcellularLocation>
        <location evidence="11">Cytoplasm</location>
    </subcellularLocation>
</comment>
<keyword evidence="4 11" id="KW-0028">Amino-acid biosynthesis</keyword>
<keyword evidence="9 11" id="KW-0057">Aromatic amino acid biosynthesis</keyword>
<evidence type="ECO:0000256" key="7">
    <source>
        <dbReference type="ARBA" id="ARBA00022777"/>
    </source>
</evidence>
<dbReference type="GO" id="GO:0000287">
    <property type="term" value="F:magnesium ion binding"/>
    <property type="evidence" value="ECO:0007669"/>
    <property type="project" value="UniProtKB-UniRule"/>
</dbReference>
<evidence type="ECO:0000313" key="13">
    <source>
        <dbReference type="Proteomes" id="UP000077407"/>
    </source>
</evidence>
<dbReference type="SUPFAM" id="SSF52540">
    <property type="entry name" value="P-loop containing nucleoside triphosphate hydrolases"/>
    <property type="match status" value="1"/>
</dbReference>
<dbReference type="InterPro" id="IPR000623">
    <property type="entry name" value="Shikimate_kinase/TSH1"/>
</dbReference>
<feature type="binding site" evidence="11">
    <location>
        <position position="136"/>
    </location>
    <ligand>
        <name>substrate</name>
    </ligand>
</feature>
<dbReference type="GO" id="GO:0009423">
    <property type="term" value="P:chorismate biosynthetic process"/>
    <property type="evidence" value="ECO:0007669"/>
    <property type="project" value="UniProtKB-UniRule"/>
</dbReference>
<dbReference type="PATRIC" id="fig|1538.10.peg.869"/>
<evidence type="ECO:0000256" key="3">
    <source>
        <dbReference type="ARBA" id="ARBA00012154"/>
    </source>
</evidence>
<accession>A0A166SCC9</accession>
<dbReference type="Pfam" id="PF01202">
    <property type="entry name" value="SKI"/>
    <property type="match status" value="1"/>
</dbReference>
<evidence type="ECO:0000256" key="2">
    <source>
        <dbReference type="ARBA" id="ARBA00006997"/>
    </source>
</evidence>
<evidence type="ECO:0000256" key="11">
    <source>
        <dbReference type="HAMAP-Rule" id="MF_00109"/>
    </source>
</evidence>
<dbReference type="PROSITE" id="PS01128">
    <property type="entry name" value="SHIKIMATE_KINASE"/>
    <property type="match status" value="1"/>
</dbReference>
<feature type="binding site" evidence="11">
    <location>
        <position position="19"/>
    </location>
    <ligand>
        <name>Mg(2+)</name>
        <dbReference type="ChEBI" id="CHEBI:18420"/>
    </ligand>
</feature>
<evidence type="ECO:0000256" key="6">
    <source>
        <dbReference type="ARBA" id="ARBA00022741"/>
    </source>
</evidence>
<dbReference type="GO" id="GO:0004765">
    <property type="term" value="F:shikimate kinase activity"/>
    <property type="evidence" value="ECO:0007669"/>
    <property type="project" value="UniProtKB-UniRule"/>
</dbReference>
<keyword evidence="7 11" id="KW-0418">Kinase</keyword>
<dbReference type="AlphaFoldDB" id="A0A166SCC9"/>
<keyword evidence="11" id="KW-0460">Magnesium</keyword>
<feature type="binding site" evidence="11">
    <location>
        <position position="119"/>
    </location>
    <ligand>
        <name>ATP</name>
        <dbReference type="ChEBI" id="CHEBI:30616"/>
    </ligand>
</feature>
<dbReference type="UniPathway" id="UPA00053">
    <property type="reaction ID" value="UER00088"/>
</dbReference>
<name>A0A166SCC9_9CLOT</name>
<evidence type="ECO:0000256" key="9">
    <source>
        <dbReference type="ARBA" id="ARBA00023141"/>
    </source>
</evidence>
<dbReference type="GO" id="GO:0005829">
    <property type="term" value="C:cytosol"/>
    <property type="evidence" value="ECO:0007669"/>
    <property type="project" value="TreeGrafter"/>
</dbReference>
<evidence type="ECO:0000256" key="5">
    <source>
        <dbReference type="ARBA" id="ARBA00022679"/>
    </source>
</evidence>
<dbReference type="PANTHER" id="PTHR21087:SF16">
    <property type="entry name" value="SHIKIMATE KINASE 1, CHLOROPLASTIC"/>
    <property type="match status" value="1"/>
</dbReference>
<comment type="pathway">
    <text evidence="1 11">Metabolic intermediate biosynthesis; chorismate biosynthesis; chorismate from D-erythrose 4-phosphate and phosphoenolpyruvate: step 5/7.</text>
</comment>
<dbReference type="EC" id="2.7.1.71" evidence="3 11"/>
<dbReference type="RefSeq" id="WP_063554007.1">
    <property type="nucleotide sequence ID" value="NZ_LITT01000003.1"/>
</dbReference>
<comment type="cofactor">
    <cofactor evidence="11">
        <name>Mg(2+)</name>
        <dbReference type="ChEBI" id="CHEBI:18420"/>
    </cofactor>
    <text evidence="11">Binds 1 Mg(2+) ion per subunit.</text>
</comment>
<feature type="binding site" evidence="11">
    <location>
        <position position="37"/>
    </location>
    <ligand>
        <name>substrate</name>
    </ligand>
</feature>
<evidence type="ECO:0000256" key="1">
    <source>
        <dbReference type="ARBA" id="ARBA00004842"/>
    </source>
</evidence>
<feature type="binding site" evidence="11">
    <location>
        <position position="82"/>
    </location>
    <ligand>
        <name>substrate</name>
    </ligand>
</feature>
<reference evidence="12 13" key="1">
    <citation type="journal article" date="2015" name="Biotechnol. Bioeng.">
        <title>Genome sequence and phenotypic characterization of Caulobacter segnis.</title>
        <authorList>
            <person name="Patel S."/>
            <person name="Fletcher B."/>
            <person name="Scott D.C."/>
            <person name="Ely B."/>
        </authorList>
    </citation>
    <scope>NUCLEOTIDE SEQUENCE [LARGE SCALE GENOMIC DNA]</scope>
    <source>
        <strain evidence="12 13">ERI-2</strain>
    </source>
</reference>